<dbReference type="InterPro" id="IPR037136">
    <property type="entry name" value="RNA3'_phos_cyclase_dom_sf"/>
</dbReference>
<dbReference type="VEuPathDB" id="MicrosporidiaDB:VICG_01479"/>
<protein>
    <submittedName>
        <fullName evidence="1">Uncharacterized protein</fullName>
    </submittedName>
</protein>
<sequence>MTDLANTKVLCIVNNRNDSGPSPGYECSILGESKHGVFFETVNNQDIPEIMAEKCCVGFLKSVGGGCVFDQKLLPAAVLLMGLSDGVSRLAIRSLNHKSQKVLDLLELFFKVSYKLEEHGDNQILTVIGCGYRNQFMPM</sequence>
<organism evidence="1 2">
    <name type="scientific">Vittaforma corneae (strain ATCC 50505)</name>
    <name type="common">Microsporidian parasite</name>
    <name type="synonym">Nosema corneum</name>
    <dbReference type="NCBI Taxonomy" id="993615"/>
    <lineage>
        <taxon>Eukaryota</taxon>
        <taxon>Fungi</taxon>
        <taxon>Fungi incertae sedis</taxon>
        <taxon>Microsporidia</taxon>
        <taxon>Nosematidae</taxon>
        <taxon>Vittaforma</taxon>
    </lineage>
</organism>
<dbReference type="GeneID" id="19882190"/>
<dbReference type="OrthoDB" id="2194813at2759"/>
<dbReference type="Proteomes" id="UP000011082">
    <property type="component" value="Unassembled WGS sequence"/>
</dbReference>
<accession>L2GLW4</accession>
<dbReference type="STRING" id="993615.L2GLW4"/>
<name>L2GLW4_VITCO</name>
<keyword evidence="2" id="KW-1185">Reference proteome</keyword>
<proteinExistence type="predicted"/>
<dbReference type="RefSeq" id="XP_007604925.1">
    <property type="nucleotide sequence ID" value="XM_007604863.1"/>
</dbReference>
<dbReference type="HOGENOM" id="CLU_1846676_0_0_1"/>
<dbReference type="InParanoid" id="L2GLW4"/>
<dbReference type="EMBL" id="JH370143">
    <property type="protein sequence ID" value="ELA41495.1"/>
    <property type="molecule type" value="Genomic_DNA"/>
</dbReference>
<reference evidence="2" key="1">
    <citation type="submission" date="2011-05" db="EMBL/GenBank/DDBJ databases">
        <title>The genome sequence of Vittaforma corneae strain ATCC 50505.</title>
        <authorList>
            <consortium name="The Broad Institute Genome Sequencing Platform"/>
            <person name="Cuomo C."/>
            <person name="Didier E."/>
            <person name="Bowers L."/>
            <person name="Young S.K."/>
            <person name="Zeng Q."/>
            <person name="Gargeya S."/>
            <person name="Fitzgerald M."/>
            <person name="Haas B."/>
            <person name="Abouelleil A."/>
            <person name="Alvarado L."/>
            <person name="Arachchi H.M."/>
            <person name="Berlin A."/>
            <person name="Chapman S.B."/>
            <person name="Gearin G."/>
            <person name="Goldberg J."/>
            <person name="Griggs A."/>
            <person name="Gujja S."/>
            <person name="Hansen M."/>
            <person name="Heiman D."/>
            <person name="Howarth C."/>
            <person name="Larimer J."/>
            <person name="Lui A."/>
            <person name="MacDonald P.J.P."/>
            <person name="McCowen C."/>
            <person name="Montmayeur A."/>
            <person name="Murphy C."/>
            <person name="Neiman D."/>
            <person name="Pearson M."/>
            <person name="Priest M."/>
            <person name="Roberts A."/>
            <person name="Saif S."/>
            <person name="Shea T."/>
            <person name="Sisk P."/>
            <person name="Stolte C."/>
            <person name="Sykes S."/>
            <person name="Wortman J."/>
            <person name="Nusbaum C."/>
            <person name="Birren B."/>
        </authorList>
    </citation>
    <scope>NUCLEOTIDE SEQUENCE [LARGE SCALE GENOMIC DNA]</scope>
    <source>
        <strain evidence="2">ATCC 50505</strain>
    </source>
</reference>
<dbReference type="AlphaFoldDB" id="L2GLW4"/>
<dbReference type="Gene3D" id="3.65.10.20">
    <property type="entry name" value="RNA 3'-terminal phosphate cyclase domain"/>
    <property type="match status" value="1"/>
</dbReference>
<gene>
    <name evidence="1" type="ORF">VICG_01479</name>
</gene>
<evidence type="ECO:0000313" key="1">
    <source>
        <dbReference type="EMBL" id="ELA41495.1"/>
    </source>
</evidence>
<evidence type="ECO:0000313" key="2">
    <source>
        <dbReference type="Proteomes" id="UP000011082"/>
    </source>
</evidence>